<sequence>MSELGVSLLGCLAVTALIHGGTGLIDDANNRPIAVSYQHHQES</sequence>
<dbReference type="EMBL" id="CACSIP010000021">
    <property type="protein sequence ID" value="CAA0123257.1"/>
    <property type="molecule type" value="Genomic_DNA"/>
</dbReference>
<name>A0A5S9QVX4_MYCVN</name>
<dbReference type="Proteomes" id="UP000430146">
    <property type="component" value="Unassembled WGS sequence"/>
</dbReference>
<protein>
    <submittedName>
        <fullName evidence="1">Uncharacterized protein</fullName>
    </submittedName>
</protein>
<proteinExistence type="predicted"/>
<evidence type="ECO:0000313" key="1">
    <source>
        <dbReference type="EMBL" id="CAA0123257.1"/>
    </source>
</evidence>
<keyword evidence="2" id="KW-1185">Reference proteome</keyword>
<accession>A0A5S9QVX4</accession>
<gene>
    <name evidence="1" type="ORF">AELLOGFF_04586</name>
</gene>
<evidence type="ECO:0000313" key="2">
    <source>
        <dbReference type="Proteomes" id="UP000430146"/>
    </source>
</evidence>
<dbReference type="AlphaFoldDB" id="A0A5S9QVX4"/>
<organism evidence="1 2">
    <name type="scientific">Mycolicibacterium vanbaalenii</name>
    <name type="common">Mycobacterium vanbaalenii</name>
    <dbReference type="NCBI Taxonomy" id="110539"/>
    <lineage>
        <taxon>Bacteria</taxon>
        <taxon>Bacillati</taxon>
        <taxon>Actinomycetota</taxon>
        <taxon>Actinomycetes</taxon>
        <taxon>Mycobacteriales</taxon>
        <taxon>Mycobacteriaceae</taxon>
        <taxon>Mycolicibacterium</taxon>
    </lineage>
</organism>
<reference evidence="1 2" key="1">
    <citation type="submission" date="2019-11" db="EMBL/GenBank/DDBJ databases">
        <authorList>
            <person name="Holert J."/>
        </authorList>
    </citation>
    <scope>NUCLEOTIDE SEQUENCE [LARGE SCALE GENOMIC DNA]</scope>
    <source>
        <strain evidence="1">BC8_1</strain>
    </source>
</reference>